<evidence type="ECO:0000256" key="1">
    <source>
        <dbReference type="SAM" id="MobiDB-lite"/>
    </source>
</evidence>
<sequence length="103" mass="11867">MAAESWSSFHQRHHSTSMGQLFATLDPSQSGSKRYIYVDEEQDSRSVSCFSCLSFRNLFLCLVRPYAATSRDESPLKSPKYDYSELRSPTNQTRRQGNISYLQ</sequence>
<reference evidence="2" key="1">
    <citation type="submission" date="2021-01" db="EMBL/GenBank/DDBJ databases">
        <authorList>
            <person name="Corre E."/>
            <person name="Pelletier E."/>
            <person name="Niang G."/>
            <person name="Scheremetjew M."/>
            <person name="Finn R."/>
            <person name="Kale V."/>
            <person name="Holt S."/>
            <person name="Cochrane G."/>
            <person name="Meng A."/>
            <person name="Brown T."/>
            <person name="Cohen L."/>
        </authorList>
    </citation>
    <scope>NUCLEOTIDE SEQUENCE</scope>
    <source>
        <strain evidence="2">CCAP1064/1</strain>
    </source>
</reference>
<proteinExistence type="predicted"/>
<dbReference type="AlphaFoldDB" id="A0A7S0CBD8"/>
<name>A0A7S0CBD8_9STRA</name>
<protein>
    <submittedName>
        <fullName evidence="2">Uncharacterized protein</fullName>
    </submittedName>
</protein>
<evidence type="ECO:0000313" key="2">
    <source>
        <dbReference type="EMBL" id="CAD8418694.1"/>
    </source>
</evidence>
<feature type="compositionally biased region" description="Polar residues" evidence="1">
    <location>
        <begin position="87"/>
        <end position="103"/>
    </location>
</feature>
<gene>
    <name evidence="2" type="ORF">PINE0816_LOCUS14829</name>
</gene>
<feature type="region of interest" description="Disordered" evidence="1">
    <location>
        <begin position="68"/>
        <end position="103"/>
    </location>
</feature>
<accession>A0A7S0CBD8</accession>
<dbReference type="EMBL" id="HBEL01031726">
    <property type="protein sequence ID" value="CAD8418694.1"/>
    <property type="molecule type" value="Transcribed_RNA"/>
</dbReference>
<organism evidence="2">
    <name type="scientific">Proboscia inermis</name>
    <dbReference type="NCBI Taxonomy" id="420281"/>
    <lineage>
        <taxon>Eukaryota</taxon>
        <taxon>Sar</taxon>
        <taxon>Stramenopiles</taxon>
        <taxon>Ochrophyta</taxon>
        <taxon>Bacillariophyta</taxon>
        <taxon>Coscinodiscophyceae</taxon>
        <taxon>Rhizosoleniophycidae</taxon>
        <taxon>Rhizosoleniales</taxon>
        <taxon>Rhizosoleniaceae</taxon>
        <taxon>Proboscia</taxon>
    </lineage>
</organism>
<feature type="compositionally biased region" description="Basic and acidic residues" evidence="1">
    <location>
        <begin position="70"/>
        <end position="85"/>
    </location>
</feature>